<gene>
    <name evidence="7" type="ORF">CANARDRAFT_186197</name>
</gene>
<name>A0A1E4SVS7_9ASCO</name>
<feature type="non-terminal residue" evidence="7">
    <location>
        <position position="523"/>
    </location>
</feature>
<dbReference type="InterPro" id="IPR007014">
    <property type="entry name" value="FUN14"/>
</dbReference>
<evidence type="ECO:0000256" key="3">
    <source>
        <dbReference type="ARBA" id="ARBA00022692"/>
    </source>
</evidence>
<comment type="similarity">
    <text evidence="2">Belongs to the FUN14 family.</text>
</comment>
<dbReference type="SUPFAM" id="SSF56219">
    <property type="entry name" value="DNase I-like"/>
    <property type="match status" value="1"/>
</dbReference>
<evidence type="ECO:0000256" key="5">
    <source>
        <dbReference type="ARBA" id="ARBA00023136"/>
    </source>
</evidence>
<evidence type="ECO:0000256" key="1">
    <source>
        <dbReference type="ARBA" id="ARBA00004370"/>
    </source>
</evidence>
<keyword evidence="8" id="KW-1185">Reference proteome</keyword>
<dbReference type="InterPro" id="IPR036691">
    <property type="entry name" value="Endo/exonu/phosph_ase_sf"/>
</dbReference>
<evidence type="ECO:0000313" key="7">
    <source>
        <dbReference type="EMBL" id="ODV83613.1"/>
    </source>
</evidence>
<evidence type="ECO:0000313" key="8">
    <source>
        <dbReference type="Proteomes" id="UP000094801"/>
    </source>
</evidence>
<evidence type="ECO:0000256" key="6">
    <source>
        <dbReference type="SAM" id="Phobius"/>
    </source>
</evidence>
<evidence type="ECO:0000256" key="2">
    <source>
        <dbReference type="ARBA" id="ARBA00009160"/>
    </source>
</evidence>
<dbReference type="Pfam" id="PF04930">
    <property type="entry name" value="FUN14"/>
    <property type="match status" value="1"/>
</dbReference>
<accession>A0A1E4SVS7</accession>
<reference evidence="8" key="1">
    <citation type="submission" date="2016-04" db="EMBL/GenBank/DDBJ databases">
        <title>Comparative genomics of biotechnologically important yeasts.</title>
        <authorList>
            <consortium name="DOE Joint Genome Institute"/>
            <person name="Riley R."/>
            <person name="Haridas S."/>
            <person name="Wolfe K.H."/>
            <person name="Lopes M.R."/>
            <person name="Hittinger C.T."/>
            <person name="Goker M."/>
            <person name="Salamov A."/>
            <person name="Wisecaver J."/>
            <person name="Long T.M."/>
            <person name="Aerts A.L."/>
            <person name="Barry K."/>
            <person name="Choi C."/>
            <person name="Clum A."/>
            <person name="Coughlan A.Y."/>
            <person name="Deshpande S."/>
            <person name="Douglass A.P."/>
            <person name="Hanson S.J."/>
            <person name="Klenk H.-P."/>
            <person name="Labutti K."/>
            <person name="Lapidus A."/>
            <person name="Lindquist E."/>
            <person name="Lipzen A."/>
            <person name="Meier-Kolthoff J.P."/>
            <person name="Ohm R.A."/>
            <person name="Otillar R.P."/>
            <person name="Pangilinan J."/>
            <person name="Peng Y."/>
            <person name="Rokas A."/>
            <person name="Rosa C.A."/>
            <person name="Scheuner C."/>
            <person name="Sibirny A.A."/>
            <person name="Slot J.C."/>
            <person name="Stielow J.B."/>
            <person name="Sun H."/>
            <person name="Kurtzman C.P."/>
            <person name="Blackwell M."/>
            <person name="Grigoriev I.V."/>
            <person name="Jeffries T.W."/>
        </authorList>
    </citation>
    <scope>NUCLEOTIDE SEQUENCE [LARGE SCALE GENOMIC DNA]</scope>
    <source>
        <strain evidence="8">NRRL YB-2248</strain>
    </source>
</reference>
<proteinExistence type="inferred from homology"/>
<feature type="non-terminal residue" evidence="7">
    <location>
        <position position="1"/>
    </location>
</feature>
<evidence type="ECO:0008006" key="9">
    <source>
        <dbReference type="Google" id="ProtNLM"/>
    </source>
</evidence>
<evidence type="ECO:0000256" key="4">
    <source>
        <dbReference type="ARBA" id="ARBA00022989"/>
    </source>
</evidence>
<keyword evidence="5 6" id="KW-0472">Membrane</keyword>
<feature type="transmembrane region" description="Helical" evidence="6">
    <location>
        <begin position="447"/>
        <end position="472"/>
    </location>
</feature>
<dbReference type="GO" id="GO:0016020">
    <property type="term" value="C:membrane"/>
    <property type="evidence" value="ECO:0007669"/>
    <property type="project" value="UniProtKB-SubCell"/>
</dbReference>
<dbReference type="Gene3D" id="3.60.10.10">
    <property type="entry name" value="Endonuclease/exonuclease/phosphatase"/>
    <property type="match status" value="1"/>
</dbReference>
<keyword evidence="4 6" id="KW-1133">Transmembrane helix</keyword>
<sequence>KSSSTSSIIRFESWNLRYDSMSDSISINETISSLNSTIPQNVTYYTEYEEYPWSDRRIGIKNDVIFNKVDIFTVNEGLERQVNDLSTLLNMSYIGVGRNDGGVEGEYEAVFYNVDKFKVIKNDTFWLSLTPYNASLFKGAGSIRSCTVVGFREIETNVEFTVINLHLDDQSDSQRRFGIELAKYRAAFELDDDQVKGPVFLVGDFNSEAYGDTDGAYLVAIGNSTYNLTSSGIDDTFLKEYKSDLYESGNFTFDDLLESCEPQYRMGNLATFTGFNKIGSTSKYTRIDFQFGSNANDGRDKQFDVKMFKVGENWYDDSFYLTDHRPVITDLLFKPISINTSRLFAVGRSTTATRLFTKAPALTSSSIATKLSKVSIPLVGVSLGLAVGSTILHQTKLHNDYANQVALNAEKKAQDLNDKITATTSTSKYDGAFGGKLNYQELSIGSMFGVIAGLVVGKLSSVIMFASLAFYLSLQFLNSRNIISLPFTKVIKVGSQVIDIREMVFEKPSFNITFILAFVLAAY</sequence>
<dbReference type="OrthoDB" id="276515at2759"/>
<dbReference type="AlphaFoldDB" id="A0A1E4SVS7"/>
<dbReference type="Proteomes" id="UP000094801">
    <property type="component" value="Unassembled WGS sequence"/>
</dbReference>
<organism evidence="7 8">
    <name type="scientific">[Candida] arabinofermentans NRRL YB-2248</name>
    <dbReference type="NCBI Taxonomy" id="983967"/>
    <lineage>
        <taxon>Eukaryota</taxon>
        <taxon>Fungi</taxon>
        <taxon>Dikarya</taxon>
        <taxon>Ascomycota</taxon>
        <taxon>Saccharomycotina</taxon>
        <taxon>Pichiomycetes</taxon>
        <taxon>Pichiales</taxon>
        <taxon>Pichiaceae</taxon>
        <taxon>Ogataea</taxon>
        <taxon>Ogataea/Candida clade</taxon>
    </lineage>
</organism>
<protein>
    <recommendedName>
        <fullName evidence="9">Endonuclease/exonuclease/phosphatase domain-containing protein</fullName>
    </recommendedName>
</protein>
<comment type="subcellular location">
    <subcellularLocation>
        <location evidence="1">Membrane</location>
    </subcellularLocation>
</comment>
<dbReference type="EMBL" id="KV453862">
    <property type="protein sequence ID" value="ODV83613.1"/>
    <property type="molecule type" value="Genomic_DNA"/>
</dbReference>
<keyword evidence="3 6" id="KW-0812">Transmembrane</keyword>